<organism evidence="4 5">
    <name type="scientific">Kineococcus xinjiangensis</name>
    <dbReference type="NCBI Taxonomy" id="512762"/>
    <lineage>
        <taxon>Bacteria</taxon>
        <taxon>Bacillati</taxon>
        <taxon>Actinomycetota</taxon>
        <taxon>Actinomycetes</taxon>
        <taxon>Kineosporiales</taxon>
        <taxon>Kineosporiaceae</taxon>
        <taxon>Kineococcus</taxon>
    </lineage>
</organism>
<dbReference type="Pfam" id="PF00171">
    <property type="entry name" value="Aldedh"/>
    <property type="match status" value="1"/>
</dbReference>
<comment type="caution">
    <text evidence="4">The sequence shown here is derived from an EMBL/GenBank/DDBJ whole genome shotgun (WGS) entry which is preliminary data.</text>
</comment>
<dbReference type="SUPFAM" id="SSF53720">
    <property type="entry name" value="ALDH-like"/>
    <property type="match status" value="1"/>
</dbReference>
<feature type="region of interest" description="Disordered" evidence="2">
    <location>
        <begin position="1"/>
        <end position="26"/>
    </location>
</feature>
<sequence length="266" mass="26816">MAERAGARVLRSLPSRPPLGGGARTAPREPAELLAAAAAAAQEWWRLAPVARGRALAALAAEVEGRRGPFVSELRRSGRPLSAALGEVEAAVDRLVWWAGWSDKLDLLPAPVTSRGRVVERSAGVVLTLAPTTHVLLGAVSVLAPVLVAGGACVLVPGPGGTGAALQLADASVVAGIPVGLVTVPQGSGAGRLGVLDRLAPGVDAVDARGGAGLEEGALRALRVAAAEHDRVVLAPLAGEVPGLAEGSAPDPGWLFPLRRSSTVRS</sequence>
<dbReference type="GO" id="GO:0016491">
    <property type="term" value="F:oxidoreductase activity"/>
    <property type="evidence" value="ECO:0007669"/>
    <property type="project" value="UniProtKB-KW"/>
</dbReference>
<evidence type="ECO:0000259" key="3">
    <source>
        <dbReference type="Pfam" id="PF00171"/>
    </source>
</evidence>
<evidence type="ECO:0000313" key="4">
    <source>
        <dbReference type="EMBL" id="PPK97682.1"/>
    </source>
</evidence>
<dbReference type="InterPro" id="IPR016161">
    <property type="entry name" value="Ald_DH/histidinol_DH"/>
</dbReference>
<evidence type="ECO:0000256" key="2">
    <source>
        <dbReference type="SAM" id="MobiDB-lite"/>
    </source>
</evidence>
<accession>A0A2S6ITV8</accession>
<dbReference type="PANTHER" id="PTHR11699">
    <property type="entry name" value="ALDEHYDE DEHYDROGENASE-RELATED"/>
    <property type="match status" value="1"/>
</dbReference>
<gene>
    <name evidence="4" type="ORF">CLV92_103217</name>
</gene>
<dbReference type="InterPro" id="IPR015590">
    <property type="entry name" value="Aldehyde_DH_dom"/>
</dbReference>
<dbReference type="EMBL" id="PTJD01000003">
    <property type="protein sequence ID" value="PPK97682.1"/>
    <property type="molecule type" value="Genomic_DNA"/>
</dbReference>
<keyword evidence="1" id="KW-0560">Oxidoreductase</keyword>
<reference evidence="4 5" key="1">
    <citation type="submission" date="2018-02" db="EMBL/GenBank/DDBJ databases">
        <title>Genomic Encyclopedia of Archaeal and Bacterial Type Strains, Phase II (KMG-II): from individual species to whole genera.</title>
        <authorList>
            <person name="Goeker M."/>
        </authorList>
    </citation>
    <scope>NUCLEOTIDE SEQUENCE [LARGE SCALE GENOMIC DNA]</scope>
    <source>
        <strain evidence="4 5">DSM 22857</strain>
    </source>
</reference>
<dbReference type="RefSeq" id="WP_158257144.1">
    <property type="nucleotide sequence ID" value="NZ_PTJD01000003.1"/>
</dbReference>
<dbReference type="Proteomes" id="UP000239485">
    <property type="component" value="Unassembled WGS sequence"/>
</dbReference>
<protein>
    <submittedName>
        <fullName evidence="4">Aldehyde dehydrogenase (NAD+)</fullName>
    </submittedName>
</protein>
<proteinExistence type="predicted"/>
<evidence type="ECO:0000256" key="1">
    <source>
        <dbReference type="ARBA" id="ARBA00023002"/>
    </source>
</evidence>
<dbReference type="InterPro" id="IPR016162">
    <property type="entry name" value="Ald_DH_N"/>
</dbReference>
<keyword evidence="5" id="KW-1185">Reference proteome</keyword>
<evidence type="ECO:0000313" key="5">
    <source>
        <dbReference type="Proteomes" id="UP000239485"/>
    </source>
</evidence>
<feature type="domain" description="Aldehyde dehydrogenase" evidence="3">
    <location>
        <begin position="31"/>
        <end position="191"/>
    </location>
</feature>
<dbReference type="Gene3D" id="3.40.605.10">
    <property type="entry name" value="Aldehyde Dehydrogenase, Chain A, domain 1"/>
    <property type="match status" value="1"/>
</dbReference>
<dbReference type="OrthoDB" id="188583at2"/>
<dbReference type="AlphaFoldDB" id="A0A2S6ITV8"/>
<name>A0A2S6ITV8_9ACTN</name>